<keyword evidence="3" id="KW-1185">Reference proteome</keyword>
<name>A0ABQ9XTY5_9EUKA</name>
<feature type="compositionally biased region" description="Low complexity" evidence="1">
    <location>
        <begin position="76"/>
        <end position="96"/>
    </location>
</feature>
<organism evidence="2 3">
    <name type="scientific">Blattamonas nauphoetae</name>
    <dbReference type="NCBI Taxonomy" id="2049346"/>
    <lineage>
        <taxon>Eukaryota</taxon>
        <taxon>Metamonada</taxon>
        <taxon>Preaxostyla</taxon>
        <taxon>Oxymonadida</taxon>
        <taxon>Blattamonas</taxon>
    </lineage>
</organism>
<comment type="caution">
    <text evidence="2">The sequence shown here is derived from an EMBL/GenBank/DDBJ whole genome shotgun (WGS) entry which is preliminary data.</text>
</comment>
<accession>A0ABQ9XTY5</accession>
<feature type="compositionally biased region" description="Low complexity" evidence="1">
    <location>
        <begin position="37"/>
        <end position="46"/>
    </location>
</feature>
<reference evidence="2 3" key="1">
    <citation type="journal article" date="2022" name="bioRxiv">
        <title>Genomics of Preaxostyla Flagellates Illuminates Evolutionary Transitions and the Path Towards Mitochondrial Loss.</title>
        <authorList>
            <person name="Novak L.V.F."/>
            <person name="Treitli S.C."/>
            <person name="Pyrih J."/>
            <person name="Halakuc P."/>
            <person name="Pipaliya S.V."/>
            <person name="Vacek V."/>
            <person name="Brzon O."/>
            <person name="Soukal P."/>
            <person name="Eme L."/>
            <person name="Dacks J.B."/>
            <person name="Karnkowska A."/>
            <person name="Elias M."/>
            <person name="Hampl V."/>
        </authorList>
    </citation>
    <scope>NUCLEOTIDE SEQUENCE [LARGE SCALE GENOMIC DNA]</scope>
    <source>
        <strain evidence="2">NAU3</strain>
        <tissue evidence="2">Gut</tissue>
    </source>
</reference>
<dbReference type="EMBL" id="JARBJD010000072">
    <property type="protein sequence ID" value="KAK2954942.1"/>
    <property type="molecule type" value="Genomic_DNA"/>
</dbReference>
<feature type="region of interest" description="Disordered" evidence="1">
    <location>
        <begin position="37"/>
        <end position="120"/>
    </location>
</feature>
<evidence type="ECO:0000313" key="3">
    <source>
        <dbReference type="Proteomes" id="UP001281761"/>
    </source>
</evidence>
<evidence type="ECO:0000256" key="1">
    <source>
        <dbReference type="SAM" id="MobiDB-lite"/>
    </source>
</evidence>
<sequence length="120" mass="12659">MNFGNVHVIQAPKSDRREYNVPSVESLLPVLEAFLNPSPNPVLSSPQHTAEPPTTSNARPLRCSPPSLPSKLTQHLSSPSLSTALSSFASAPASVSDIHSTGAPTAPAVLPVTTQHRCME</sequence>
<dbReference type="Proteomes" id="UP001281761">
    <property type="component" value="Unassembled WGS sequence"/>
</dbReference>
<protein>
    <submittedName>
        <fullName evidence="2">Uncharacterized protein</fullName>
    </submittedName>
</protein>
<gene>
    <name evidence="2" type="ORF">BLNAU_10082</name>
</gene>
<evidence type="ECO:0000313" key="2">
    <source>
        <dbReference type="EMBL" id="KAK2954942.1"/>
    </source>
</evidence>
<proteinExistence type="predicted"/>